<sequence length="86" mass="10429">MIKIEKFKSDRLIICAQFYDHVITDTPDMDKYGRWKRGLCLYKNKGFVYRGMQNLYAVNNYLKELVNRKNFELNKNFVGFWMMNNS</sequence>
<reference evidence="1 2" key="1">
    <citation type="submission" date="2020-08" db="EMBL/GenBank/DDBJ databases">
        <authorList>
            <person name="Liu C."/>
            <person name="Sun Q."/>
        </authorList>
    </citation>
    <scope>NUCLEOTIDE SEQUENCE [LARGE SCALE GENOMIC DNA]</scope>
    <source>
        <strain evidence="1 2">NSJ-4</strain>
    </source>
</reference>
<gene>
    <name evidence="1" type="ORF">H9Q76_08190</name>
</gene>
<dbReference type="RefSeq" id="WP_117781675.1">
    <property type="nucleotide sequence ID" value="NZ_CP060632.1"/>
</dbReference>
<evidence type="ECO:0000313" key="2">
    <source>
        <dbReference type="Proteomes" id="UP000515819"/>
    </source>
</evidence>
<dbReference type="Proteomes" id="UP000515819">
    <property type="component" value="Chromosome"/>
</dbReference>
<evidence type="ECO:0000313" key="1">
    <source>
        <dbReference type="EMBL" id="QNL98733.1"/>
    </source>
</evidence>
<protein>
    <submittedName>
        <fullName evidence="1">Uncharacterized protein</fullName>
    </submittedName>
</protein>
<proteinExistence type="predicted"/>
<accession>A0A7G9FJK2</accession>
<dbReference type="EMBL" id="CP060632">
    <property type="protein sequence ID" value="QNL98733.1"/>
    <property type="molecule type" value="Genomic_DNA"/>
</dbReference>
<dbReference type="AlphaFoldDB" id="A0A7G9FJK2"/>
<name>A0A7G9FJK2_9FIRM</name>
<organism evidence="1 2">
    <name type="scientific">Wujia chipingensis</name>
    <dbReference type="NCBI Taxonomy" id="2763670"/>
    <lineage>
        <taxon>Bacteria</taxon>
        <taxon>Bacillati</taxon>
        <taxon>Bacillota</taxon>
        <taxon>Clostridia</taxon>
        <taxon>Lachnospirales</taxon>
        <taxon>Lachnospiraceae</taxon>
        <taxon>Wujia</taxon>
    </lineage>
</organism>
<dbReference type="KEGG" id="wcp:H9Q76_08190"/>
<keyword evidence="2" id="KW-1185">Reference proteome</keyword>